<organism evidence="1 2">
    <name type="scientific">Holotrichia oblita</name>
    <name type="common">Chafer beetle</name>
    <dbReference type="NCBI Taxonomy" id="644536"/>
    <lineage>
        <taxon>Eukaryota</taxon>
        <taxon>Metazoa</taxon>
        <taxon>Ecdysozoa</taxon>
        <taxon>Arthropoda</taxon>
        <taxon>Hexapoda</taxon>
        <taxon>Insecta</taxon>
        <taxon>Pterygota</taxon>
        <taxon>Neoptera</taxon>
        <taxon>Endopterygota</taxon>
        <taxon>Coleoptera</taxon>
        <taxon>Polyphaga</taxon>
        <taxon>Scarabaeiformia</taxon>
        <taxon>Scarabaeidae</taxon>
        <taxon>Melolonthinae</taxon>
        <taxon>Holotrichia</taxon>
    </lineage>
</organism>
<evidence type="ECO:0000313" key="1">
    <source>
        <dbReference type="EMBL" id="KAI4454866.1"/>
    </source>
</evidence>
<reference evidence="1" key="1">
    <citation type="submission" date="2022-04" db="EMBL/GenBank/DDBJ databases">
        <title>Chromosome-scale genome assembly of Holotrichia oblita Faldermann.</title>
        <authorList>
            <person name="Rongchong L."/>
        </authorList>
    </citation>
    <scope>NUCLEOTIDE SEQUENCE</scope>
    <source>
        <strain evidence="1">81SQS9</strain>
    </source>
</reference>
<proteinExistence type="predicted"/>
<sequence>MVVADLNEANLFKEKGNEAYKLENWNDAIKFYQKAINLSPSDNKDLSVYHKNLAAAYLKLNKFDEAIQACDKSLELVANDPKALFRRLQALENLERFEEAYRDARQILNDDPSNKLIQPILERLHKIVQERAKQNAQISTKVESMTKIAFDIEADKEKRETAMNNIMVLARENAGSELIIKTGVVHNLRKLIKIEKNKEIFIAAIRILGELCKHNPEKTLRVLKVVGVPWFLEILDANCEQQVNAAQYCMQTILNTFSGMENKPDAKPNIDMCKKYMNEINTLLTYLVTAVNNRMISGLARDAIVELLMKNIHYDALNWAEQLVEIGGVERLMECASELEEYKYESSMNITPSTRTVVAVCLARIYDNMYYDTAREKFIGKVETFIKEKLLTPDIESKVRAAVAITSLLRGPVDVGNTIIAKEGVMEMILVMANTDDELQQKVSCECIIAAASKLDKAKAIISQGLTILKNLYKSSSDAVRVRALVGLCKLGSSGGTDSALKPFQEGSNLKLAEACRKFLLHPGKNQDLKKWAAEGLSYLTLDAEVKEKLIEDKPALQALIELAKTGDQSVIYGVITTLVNLVNAYEKQEILPEMVELAKFAKHHIPEEHDLDDQDFVTRRIQILAKEGVTTALVALAKTESNNSKELISRVFNAICSDQDLRGIVVQQGGVKILIKMALNGTAKGKRHAAQALSRIAITINPEVAFPGQRSLEVIRPLLSALHPDCTGLENFEALMGLCNIAQMNEAARLRILNEEGFAKIEHYIYEDHLMLCRAATQCVTNMCFSPDVVKIYEGPNDKIKMLLALCADEDADTCLAASGALAILTASSASCCEKMYDLKSWLDAMHNLLVNTNRDIQYRGVNIIRNMMGSNKEVAEKLIDTDILEILMALLKIEDDKKQDIKKVAEEALKAAEKWGIIRPPNPDDVELATTSKIVELEE</sequence>
<keyword evidence="2" id="KW-1185">Reference proteome</keyword>
<name>A0ACB9SJV4_HOLOL</name>
<gene>
    <name evidence="1" type="ORF">MML48_9g00000495</name>
</gene>
<evidence type="ECO:0000313" key="2">
    <source>
        <dbReference type="Proteomes" id="UP001056778"/>
    </source>
</evidence>
<dbReference type="Proteomes" id="UP001056778">
    <property type="component" value="Chromosome 9"/>
</dbReference>
<dbReference type="EMBL" id="CM043023">
    <property type="protein sequence ID" value="KAI4454866.1"/>
    <property type="molecule type" value="Genomic_DNA"/>
</dbReference>
<comment type="caution">
    <text evidence="1">The sequence shown here is derived from an EMBL/GenBank/DDBJ whole genome shotgun (WGS) entry which is preliminary data.</text>
</comment>
<accession>A0ACB9SJV4</accession>
<protein>
    <submittedName>
        <fullName evidence="1">Uncharacterized protein</fullName>
    </submittedName>
</protein>